<dbReference type="AlphaFoldDB" id="A0AAE1TBE6"/>
<evidence type="ECO:0000313" key="3">
    <source>
        <dbReference type="EMBL" id="KAK4384467.1"/>
    </source>
</evidence>
<feature type="compositionally biased region" description="Basic and acidic residues" evidence="1">
    <location>
        <begin position="217"/>
        <end position="227"/>
    </location>
</feature>
<reference evidence="3" key="2">
    <citation type="journal article" date="2024" name="Plant">
        <title>Genomic evolution and insights into agronomic trait innovations of Sesamum species.</title>
        <authorList>
            <person name="Miao H."/>
            <person name="Wang L."/>
            <person name="Qu L."/>
            <person name="Liu H."/>
            <person name="Sun Y."/>
            <person name="Le M."/>
            <person name="Wang Q."/>
            <person name="Wei S."/>
            <person name="Zheng Y."/>
            <person name="Lin W."/>
            <person name="Duan Y."/>
            <person name="Cao H."/>
            <person name="Xiong S."/>
            <person name="Wang X."/>
            <person name="Wei L."/>
            <person name="Li C."/>
            <person name="Ma Q."/>
            <person name="Ju M."/>
            <person name="Zhao R."/>
            <person name="Li G."/>
            <person name="Mu C."/>
            <person name="Tian Q."/>
            <person name="Mei H."/>
            <person name="Zhang T."/>
            <person name="Gao T."/>
            <person name="Zhang H."/>
        </authorList>
    </citation>
    <scope>NUCLEOTIDE SEQUENCE</scope>
    <source>
        <strain evidence="3">K16</strain>
    </source>
</reference>
<accession>A0AAE1TBE6</accession>
<feature type="chain" id="PRO_5042285443" evidence="2">
    <location>
        <begin position="16"/>
        <end position="391"/>
    </location>
</feature>
<feature type="compositionally biased region" description="Polar residues" evidence="1">
    <location>
        <begin position="297"/>
        <end position="312"/>
    </location>
</feature>
<keyword evidence="4" id="KW-1185">Reference proteome</keyword>
<gene>
    <name evidence="3" type="ORF">Sango_3057800</name>
</gene>
<keyword evidence="2" id="KW-0732">Signal</keyword>
<evidence type="ECO:0000313" key="4">
    <source>
        <dbReference type="Proteomes" id="UP001289374"/>
    </source>
</evidence>
<evidence type="ECO:0000256" key="1">
    <source>
        <dbReference type="SAM" id="MobiDB-lite"/>
    </source>
</evidence>
<comment type="caution">
    <text evidence="3">The sequence shown here is derived from an EMBL/GenBank/DDBJ whole genome shotgun (WGS) entry which is preliminary data.</text>
</comment>
<feature type="signal peptide" evidence="2">
    <location>
        <begin position="1"/>
        <end position="15"/>
    </location>
</feature>
<proteinExistence type="predicted"/>
<name>A0AAE1TBE6_9LAMI</name>
<reference evidence="3" key="1">
    <citation type="submission" date="2020-06" db="EMBL/GenBank/DDBJ databases">
        <authorList>
            <person name="Li T."/>
            <person name="Hu X."/>
            <person name="Zhang T."/>
            <person name="Song X."/>
            <person name="Zhang H."/>
            <person name="Dai N."/>
            <person name="Sheng W."/>
            <person name="Hou X."/>
            <person name="Wei L."/>
        </authorList>
    </citation>
    <scope>NUCLEOTIDE SEQUENCE</scope>
    <source>
        <strain evidence="3">K16</strain>
        <tissue evidence="3">Leaf</tissue>
    </source>
</reference>
<feature type="region of interest" description="Disordered" evidence="1">
    <location>
        <begin position="202"/>
        <end position="312"/>
    </location>
</feature>
<organism evidence="3 4">
    <name type="scientific">Sesamum angolense</name>
    <dbReference type="NCBI Taxonomy" id="2727404"/>
    <lineage>
        <taxon>Eukaryota</taxon>
        <taxon>Viridiplantae</taxon>
        <taxon>Streptophyta</taxon>
        <taxon>Embryophyta</taxon>
        <taxon>Tracheophyta</taxon>
        <taxon>Spermatophyta</taxon>
        <taxon>Magnoliopsida</taxon>
        <taxon>eudicotyledons</taxon>
        <taxon>Gunneridae</taxon>
        <taxon>Pentapetalae</taxon>
        <taxon>asterids</taxon>
        <taxon>lamiids</taxon>
        <taxon>Lamiales</taxon>
        <taxon>Pedaliaceae</taxon>
        <taxon>Sesamum</taxon>
    </lineage>
</organism>
<protein>
    <submittedName>
        <fullName evidence="3">Pentatricopeptide repeat-containing protein</fullName>
    </submittedName>
</protein>
<dbReference type="Proteomes" id="UP001289374">
    <property type="component" value="Unassembled WGS sequence"/>
</dbReference>
<feature type="compositionally biased region" description="Polar residues" evidence="1">
    <location>
        <begin position="202"/>
        <end position="215"/>
    </location>
</feature>
<evidence type="ECO:0000256" key="2">
    <source>
        <dbReference type="SAM" id="SignalP"/>
    </source>
</evidence>
<sequence length="391" mass="41714">MVLILLGFIKNTVFSILCLLKKISFELVSFECVYDFEVPSLEALPFASSVVISCCGGCGGVGDHVRAKHLGTLSQSARSFFLSGTRCSAADGSSCTCSEDETLGVGSLTLVDSEKVNAKKPENSSLSQEITTSRSLDRAVSVSYADDFDAKDIAHPSPPIADQFVKAGMAAVGLLSDLVNYRIPMTDGSAMVTSLQNSMVDPTKPISNVRSANMKTSRKDKVYDKPSAEPVSRSSSTSISCGEKGRANKSVSAKGVGNVSSNVSGDFVENHGITSESRDGKRPVPQRSRAYSDRFIPNTQQSEGKLNGNKSAGFTRDIRHTKVIGGAAPVARQFLSSSHVESALVFCISPNGALLQKRLLGSSTAYWMPSKQTKFLSSFKTIQWLLGFSTG</sequence>
<dbReference type="EMBL" id="JACGWL010000114">
    <property type="protein sequence ID" value="KAK4384467.1"/>
    <property type="molecule type" value="Genomic_DNA"/>
</dbReference>